<dbReference type="AlphaFoldDB" id="A0AAD7YWF4"/>
<dbReference type="Gene3D" id="1.10.290.10">
    <property type="entry name" value="Topoisomerase I, domain 4"/>
    <property type="match status" value="1"/>
</dbReference>
<keyword evidence="5" id="KW-0677">Repeat</keyword>
<keyword evidence="10 14" id="KW-0238">DNA-binding</keyword>
<dbReference type="SMART" id="SM00436">
    <property type="entry name" value="TOP1Bc"/>
    <property type="match status" value="1"/>
</dbReference>
<dbReference type="Gene3D" id="2.70.20.10">
    <property type="entry name" value="Topoisomerase I, domain 3"/>
    <property type="match status" value="1"/>
</dbReference>
<feature type="region of interest" description="Disordered" evidence="15">
    <location>
        <begin position="395"/>
        <end position="422"/>
    </location>
</feature>
<dbReference type="SMART" id="SM00437">
    <property type="entry name" value="TOP1Ac"/>
    <property type="match status" value="1"/>
</dbReference>
<dbReference type="GO" id="GO:0008270">
    <property type="term" value="F:zinc ion binding"/>
    <property type="evidence" value="ECO:0007669"/>
    <property type="project" value="UniProtKB-KW"/>
</dbReference>
<dbReference type="InterPro" id="IPR003602">
    <property type="entry name" value="Topo_IA_DNA-bd_dom"/>
</dbReference>
<sequence>MICLFRTRHNLKRIFFLKNYILTSSYCNSETMKYLNVAEKNDAAKNIAQHLSRGTSRRREGLSQYNKIYEFEADVMGQKCQMVMTSVSGHLLALEFVGAYKNWQSCNPLALFDAPVFKYCPENYEKIKKTLEREIRGCAGLIIWTDCDREGENIGFEIIDVCTAVKSNLRVFRAKFSEITGVSVWRALQNLEQPNKNISDAVDVRQELDLRIGAAFTRFQTLRLQKVFPRKLAESLVSYGSCQFPTLGFVVERYRAVENFVSEPFWKIRVNHTMNNLSVDFAWERIRLFDQHACQIFHDICLENPQAKVCEVKTKPKSKWRPLPLDTVELEKLASRKLKINAKETMRLAEKLYTQGFISYPRTETNEFPKEMNLAQLVGQQTGDPNWGSFAQNILDSGGPTPRQGNKSDKAHPPIHPTKYSNSLSGNEQRLYEFIVRSFLACCSKDAQGQETTVAIEIANEKFNASGLMITARNYLDVYPYDKWSSKEIHVYENGQIFNPTSIDMLDGNTSPPNLLTEADLIALMEKHGIGTDATHAEHIETIKNRSYVALADAIHFVPGLLGMGLVEGYDAMGLTISKPHLRAQLEADLKAISEGRKQPQVVLAEQVAKYKEVYQTVAMEANKIDAALAERFSEQPNEYIPSAEALPVNMPAALKCPKCGSDMVVRQKKNNADELYISCLSFPNCKNAVWLPSLVKTIQVMPDSCPVCGPNYKMLKFEWKNNQISHIYPPPHVGCIGGCDTTFLEMLRINPASVRPGTTQPDNRNQITNNTRQPNVNRPQPTNNRSNSNSNSNSPINVIPVAPARQTQRNNTTTAPPRQFVAPPPPNRVQNPMNNQTRMPVPRSNNGGPGSIDSGDNNVLCGCNQPAILLTVRKQNANHGKQFYKCQVGKDNGGCDFFLWAPENDSTVQNPYDTPPPSTWDSGGHSSSSNTTRGWGQPSHSRDSGGTDDDVMCDCGMPCKKITVQKEGPNKGRPFYCCVKDMGSRCNFFQWADSGATTDWGSSSSSSSSNRGRGRGRGSGAGRGGGASRGGAGRGAGGSRLCTLCRQPGHTRPKCPNAD</sequence>
<dbReference type="Pfam" id="PF01751">
    <property type="entry name" value="Toprim"/>
    <property type="match status" value="1"/>
</dbReference>
<feature type="compositionally biased region" description="Polar residues" evidence="15">
    <location>
        <begin position="829"/>
        <end position="847"/>
    </location>
</feature>
<dbReference type="InterPro" id="IPR023405">
    <property type="entry name" value="Topo_IA_core_domain"/>
</dbReference>
<dbReference type="InterPro" id="IPR013497">
    <property type="entry name" value="Topo_IA_cen"/>
</dbReference>
<dbReference type="PANTHER" id="PTHR11390">
    <property type="entry name" value="PROKARYOTIC DNA TOPOISOMERASE"/>
    <property type="match status" value="1"/>
</dbReference>
<feature type="domain" description="GRF-type" evidence="17">
    <location>
        <begin position="862"/>
        <end position="905"/>
    </location>
</feature>
<feature type="compositionally biased region" description="Low complexity" evidence="15">
    <location>
        <begin position="1002"/>
        <end position="1012"/>
    </location>
</feature>
<dbReference type="GO" id="GO:0006281">
    <property type="term" value="P:DNA repair"/>
    <property type="evidence" value="ECO:0007669"/>
    <property type="project" value="TreeGrafter"/>
</dbReference>
<comment type="function">
    <text evidence="14">Introduces a single-strand break via transesterification at a target site in duplex DNA. Releases the supercoiling and torsional tension of DNA introduced during the DNA replication and transcription by transiently cleaving and rejoining one strand of the DNA duplex. The scissile phosphodiester is attacked by the catalytic tyrosine of the enzyme, resulting in the formation of a DNA-(5'-phosphotyrosyl)-enzyme intermediate and the expulsion of a 3'-OH DNA strand.</text>
</comment>
<dbReference type="Gene3D" id="3.30.65.10">
    <property type="entry name" value="Bacterial Topoisomerase I, domain 1"/>
    <property type="match status" value="1"/>
</dbReference>
<dbReference type="PROSITE" id="PS52039">
    <property type="entry name" value="TOPO_IA_2"/>
    <property type="match status" value="1"/>
</dbReference>
<feature type="compositionally biased region" description="Low complexity" evidence="15">
    <location>
        <begin position="784"/>
        <end position="795"/>
    </location>
</feature>
<dbReference type="InterPro" id="IPR013825">
    <property type="entry name" value="Topo_IA_cen_sub2"/>
</dbReference>
<evidence type="ECO:0000256" key="12">
    <source>
        <dbReference type="ARBA" id="ARBA00056363"/>
    </source>
</evidence>
<keyword evidence="11 14" id="KW-0413">Isomerase</keyword>
<dbReference type="GO" id="GO:0031422">
    <property type="term" value="C:RecQ family helicase-topoisomerase III complex"/>
    <property type="evidence" value="ECO:0007669"/>
    <property type="project" value="TreeGrafter"/>
</dbReference>
<dbReference type="EC" id="5.6.2.1" evidence="14"/>
<evidence type="ECO:0000256" key="14">
    <source>
        <dbReference type="RuleBase" id="RU362092"/>
    </source>
</evidence>
<dbReference type="FunFam" id="3.40.50.140:FF:000003">
    <property type="entry name" value="DNA topoisomerase"/>
    <property type="match status" value="1"/>
</dbReference>
<feature type="region of interest" description="Disordered" evidence="15">
    <location>
        <begin position="907"/>
        <end position="948"/>
    </location>
</feature>
<dbReference type="Gene3D" id="3.40.50.140">
    <property type="match status" value="1"/>
</dbReference>
<evidence type="ECO:0000259" key="17">
    <source>
        <dbReference type="PROSITE" id="PS51999"/>
    </source>
</evidence>
<evidence type="ECO:0000259" key="16">
    <source>
        <dbReference type="PROSITE" id="PS50880"/>
    </source>
</evidence>
<dbReference type="InterPro" id="IPR010666">
    <property type="entry name" value="Znf_GRF"/>
</dbReference>
<dbReference type="InterPro" id="IPR000380">
    <property type="entry name" value="Topo_IA"/>
</dbReference>
<dbReference type="InterPro" id="IPR006171">
    <property type="entry name" value="TOPRIM_dom"/>
</dbReference>
<dbReference type="GO" id="GO:0003917">
    <property type="term" value="F:DNA topoisomerase type I (single strand cut, ATP-independent) activity"/>
    <property type="evidence" value="ECO:0007669"/>
    <property type="project" value="UniProtKB-EC"/>
</dbReference>
<dbReference type="GO" id="GO:0006265">
    <property type="term" value="P:DNA topological change"/>
    <property type="evidence" value="ECO:0007669"/>
    <property type="project" value="InterPro"/>
</dbReference>
<dbReference type="SMART" id="SM00493">
    <property type="entry name" value="TOPRIM"/>
    <property type="match status" value="1"/>
</dbReference>
<dbReference type="FunFam" id="1.10.460.10:FF:000003">
    <property type="entry name" value="DNA topoisomerase"/>
    <property type="match status" value="1"/>
</dbReference>
<dbReference type="PRINTS" id="PR00417">
    <property type="entry name" value="PRTPISMRASEI"/>
</dbReference>
<evidence type="ECO:0000313" key="20">
    <source>
        <dbReference type="Proteomes" id="UP001231518"/>
    </source>
</evidence>
<evidence type="ECO:0000256" key="6">
    <source>
        <dbReference type="ARBA" id="ARBA00022771"/>
    </source>
</evidence>
<evidence type="ECO:0000313" key="19">
    <source>
        <dbReference type="EMBL" id="KAJ8729998.1"/>
    </source>
</evidence>
<feature type="region of interest" description="Disordered" evidence="15">
    <location>
        <begin position="754"/>
        <end position="854"/>
    </location>
</feature>
<feature type="compositionally biased region" description="Polar residues" evidence="15">
    <location>
        <begin position="806"/>
        <end position="816"/>
    </location>
</feature>
<evidence type="ECO:0000256" key="13">
    <source>
        <dbReference type="PROSITE-ProRule" id="PRU01343"/>
    </source>
</evidence>
<feature type="domain" description="Toprim" evidence="16">
    <location>
        <begin position="33"/>
        <end position="177"/>
    </location>
</feature>
<dbReference type="PROSITE" id="PS51999">
    <property type="entry name" value="ZF_GRF"/>
    <property type="match status" value="2"/>
</dbReference>
<feature type="domain" description="Topo IA-type catalytic" evidence="18">
    <location>
        <begin position="195"/>
        <end position="615"/>
    </location>
</feature>
<dbReference type="CDD" id="cd03362">
    <property type="entry name" value="TOPRIM_TopoIA_TopoIII"/>
    <property type="match status" value="1"/>
</dbReference>
<proteinExistence type="inferred from homology"/>
<dbReference type="InterPro" id="IPR003601">
    <property type="entry name" value="Topo_IA_2"/>
</dbReference>
<evidence type="ECO:0000256" key="10">
    <source>
        <dbReference type="ARBA" id="ARBA00023125"/>
    </source>
</evidence>
<dbReference type="Pfam" id="PF01131">
    <property type="entry name" value="Topoisom_bac"/>
    <property type="match status" value="1"/>
</dbReference>
<evidence type="ECO:0000256" key="11">
    <source>
        <dbReference type="ARBA" id="ARBA00023235"/>
    </source>
</evidence>
<dbReference type="InterPro" id="IPR034144">
    <property type="entry name" value="TOPRIM_TopoIII"/>
</dbReference>
<evidence type="ECO:0000256" key="8">
    <source>
        <dbReference type="ARBA" id="ARBA00022842"/>
    </source>
</evidence>
<evidence type="ECO:0000259" key="18">
    <source>
        <dbReference type="PROSITE" id="PS52039"/>
    </source>
</evidence>
<dbReference type="PROSITE" id="PS00396">
    <property type="entry name" value="TOPO_IA_1"/>
    <property type="match status" value="1"/>
</dbReference>
<keyword evidence="9 14" id="KW-0799">Topoisomerase</keyword>
<comment type="catalytic activity">
    <reaction evidence="1 14">
        <text>ATP-independent breakage of single-stranded DNA, followed by passage and rejoining.</text>
        <dbReference type="EC" id="5.6.2.1"/>
    </reaction>
</comment>
<feature type="region of interest" description="Disordered" evidence="15">
    <location>
        <begin position="998"/>
        <end position="1060"/>
    </location>
</feature>
<keyword evidence="8" id="KW-0460">Magnesium</keyword>
<dbReference type="FunFam" id="2.70.20.10:FF:000004">
    <property type="entry name" value="DNA topoisomerase"/>
    <property type="match status" value="1"/>
</dbReference>
<dbReference type="Proteomes" id="UP001231518">
    <property type="component" value="Chromosome 9"/>
</dbReference>
<dbReference type="GO" id="GO:0005634">
    <property type="term" value="C:nucleus"/>
    <property type="evidence" value="ECO:0007669"/>
    <property type="project" value="TreeGrafter"/>
</dbReference>
<dbReference type="GO" id="GO:0006310">
    <property type="term" value="P:DNA recombination"/>
    <property type="evidence" value="ECO:0007669"/>
    <property type="project" value="TreeGrafter"/>
</dbReference>
<dbReference type="InterPro" id="IPR023406">
    <property type="entry name" value="Topo_IA_AS"/>
</dbReference>
<evidence type="ECO:0000256" key="15">
    <source>
        <dbReference type="SAM" id="MobiDB-lite"/>
    </source>
</evidence>
<feature type="compositionally biased region" description="Low complexity" evidence="15">
    <location>
        <begin position="920"/>
        <end position="935"/>
    </location>
</feature>
<comment type="caution">
    <text evidence="19">The sequence shown here is derived from an EMBL/GenBank/DDBJ whole genome shotgun (WGS) entry which is preliminary data.</text>
</comment>
<evidence type="ECO:0000256" key="3">
    <source>
        <dbReference type="ARBA" id="ARBA00009446"/>
    </source>
</evidence>
<dbReference type="InterPro" id="IPR013498">
    <property type="entry name" value="Topo_IA_Znf"/>
</dbReference>
<keyword evidence="4" id="KW-0479">Metal-binding</keyword>
<protein>
    <recommendedName>
        <fullName evidence="14">DNA topoisomerase</fullName>
        <ecNumber evidence="14">5.6.2.1</ecNumber>
    </recommendedName>
</protein>
<accession>A0AAD7YWF4</accession>
<evidence type="ECO:0000256" key="5">
    <source>
        <dbReference type="ARBA" id="ARBA00022737"/>
    </source>
</evidence>
<evidence type="ECO:0000256" key="9">
    <source>
        <dbReference type="ARBA" id="ARBA00023029"/>
    </source>
</evidence>
<comment type="similarity">
    <text evidence="3 14">Belongs to the type IA topoisomerase family.</text>
</comment>
<feature type="domain" description="GRF-type" evidence="17">
    <location>
        <begin position="954"/>
        <end position="996"/>
    </location>
</feature>
<dbReference type="PROSITE" id="PS50880">
    <property type="entry name" value="TOPRIM"/>
    <property type="match status" value="1"/>
</dbReference>
<evidence type="ECO:0000256" key="7">
    <source>
        <dbReference type="ARBA" id="ARBA00022833"/>
    </source>
</evidence>
<dbReference type="CDD" id="cd00186">
    <property type="entry name" value="TOP1Ac"/>
    <property type="match status" value="1"/>
</dbReference>
<dbReference type="PANTHER" id="PTHR11390:SF21">
    <property type="entry name" value="DNA TOPOISOMERASE 3-ALPHA"/>
    <property type="match status" value="1"/>
</dbReference>
<dbReference type="GO" id="GO:0003677">
    <property type="term" value="F:DNA binding"/>
    <property type="evidence" value="ECO:0007669"/>
    <property type="project" value="UniProtKB-KW"/>
</dbReference>
<comment type="cofactor">
    <cofactor evidence="2">
        <name>Mg(2+)</name>
        <dbReference type="ChEBI" id="CHEBI:18420"/>
    </cofactor>
</comment>
<reference evidence="19" key="1">
    <citation type="submission" date="2023-03" db="EMBL/GenBank/DDBJ databases">
        <title>Chromosome-level genomes of two armyworms, Mythimna separata and Mythimna loreyi, provide insights into the biosynthesis and reception of sex pheromones.</title>
        <authorList>
            <person name="Zhao H."/>
        </authorList>
    </citation>
    <scope>NUCLEOTIDE SEQUENCE</scope>
    <source>
        <strain evidence="19">BeijingLab</strain>
        <tissue evidence="19">Pupa</tissue>
    </source>
</reference>
<dbReference type="Gene3D" id="1.10.460.10">
    <property type="entry name" value="Topoisomerase I, domain 2"/>
    <property type="match status" value="1"/>
</dbReference>
<evidence type="ECO:0000256" key="2">
    <source>
        <dbReference type="ARBA" id="ARBA00001946"/>
    </source>
</evidence>
<dbReference type="EMBL" id="JARGEI010000006">
    <property type="protein sequence ID" value="KAJ8729998.1"/>
    <property type="molecule type" value="Genomic_DNA"/>
</dbReference>
<evidence type="ECO:0000256" key="1">
    <source>
        <dbReference type="ARBA" id="ARBA00000213"/>
    </source>
</evidence>
<dbReference type="InterPro" id="IPR013826">
    <property type="entry name" value="Topo_IA_cen_sub3"/>
</dbReference>
<dbReference type="Pfam" id="PF06839">
    <property type="entry name" value="Zn_ribbon_GRF"/>
    <property type="match status" value="2"/>
</dbReference>
<feature type="compositionally biased region" description="Gly residues" evidence="15">
    <location>
        <begin position="1018"/>
        <end position="1039"/>
    </location>
</feature>
<evidence type="ECO:0000256" key="4">
    <source>
        <dbReference type="ARBA" id="ARBA00022723"/>
    </source>
</evidence>
<dbReference type="Pfam" id="PF01396">
    <property type="entry name" value="Zn_ribbon_Top1"/>
    <property type="match status" value="1"/>
</dbReference>
<keyword evidence="20" id="KW-1185">Reference proteome</keyword>
<feature type="compositionally biased region" description="Polar residues" evidence="15">
    <location>
        <begin position="757"/>
        <end position="783"/>
    </location>
</feature>
<dbReference type="FunFam" id="1.10.290.10:FF:000001">
    <property type="entry name" value="DNA topoisomerase"/>
    <property type="match status" value="1"/>
</dbReference>
<dbReference type="InterPro" id="IPR013824">
    <property type="entry name" value="Topo_IA_cen_sub1"/>
</dbReference>
<comment type="function">
    <text evidence="12">Releases the supercoiling and torsional tension of DNA introduced during the DNA replication and transcription by transiently cleaving and rejoining one strand of the DNA duplex. Introduces a single-strand break via transesterification at a target site in duplex DNA. The scissile phosphodiester is attacked by the catalytic tyrosine of the enzyme, resulting in the formation of a DNA-(5'-phosphotyrosyl)-enzyme intermediate and the expulsion of a 3'-OH DNA strand. The free DNA strand than undergoes passage around the unbroken strand thus removing DNA supercoils. Finally, in the religation step, the DNA 3'-OH attacks the covalent intermediate to expel the active-site tyrosine and restore the DNA phosphodiester backbone. Weakly relaxes negative supercoils and displays a distinct preference for binding single-stranded DNA.</text>
</comment>
<dbReference type="SUPFAM" id="SSF56712">
    <property type="entry name" value="Prokaryotic type I DNA topoisomerase"/>
    <property type="match status" value="1"/>
</dbReference>
<keyword evidence="6 13" id="KW-0863">Zinc-finger</keyword>
<name>A0AAD7YWF4_MYTSE</name>
<keyword evidence="7" id="KW-0862">Zinc</keyword>
<organism evidence="19 20">
    <name type="scientific">Mythimna separata</name>
    <name type="common">Oriental armyworm</name>
    <name type="synonym">Pseudaletia separata</name>
    <dbReference type="NCBI Taxonomy" id="271217"/>
    <lineage>
        <taxon>Eukaryota</taxon>
        <taxon>Metazoa</taxon>
        <taxon>Ecdysozoa</taxon>
        <taxon>Arthropoda</taxon>
        <taxon>Hexapoda</taxon>
        <taxon>Insecta</taxon>
        <taxon>Pterygota</taxon>
        <taxon>Neoptera</taxon>
        <taxon>Endopterygota</taxon>
        <taxon>Lepidoptera</taxon>
        <taxon>Glossata</taxon>
        <taxon>Ditrysia</taxon>
        <taxon>Noctuoidea</taxon>
        <taxon>Noctuidae</taxon>
        <taxon>Noctuinae</taxon>
        <taxon>Hadenini</taxon>
        <taxon>Mythimna</taxon>
    </lineage>
</organism>
<gene>
    <name evidence="19" type="ORF">PYW07_017036</name>
</gene>